<dbReference type="InterPro" id="IPR041607">
    <property type="entry name" value="HU-HIG"/>
</dbReference>
<dbReference type="EMBL" id="CBXG010000039">
    <property type="protein sequence ID" value="CDM05804.1"/>
    <property type="molecule type" value="Genomic_DNA"/>
</dbReference>
<dbReference type="InterPro" id="IPR010992">
    <property type="entry name" value="IHF-like_DNA-bd_dom_sf"/>
</dbReference>
<sequence length="171" mass="18559">MFNPLIYCFMIRYKIYQNQQKKGLNAGKWFARAVSDETFDLAKLAEHMSKHNSPYSGGVIKGVLSDMVDCIKELLLDGKCVKIDDLAIFGVGIRSKAADTLEEFSLEKNISGMRLKARATGNLSTNNLKLDSQLKQQAEYQKPTTAGGGSDSGDNPDPKPDGGGEAPDPAA</sequence>
<evidence type="ECO:0000313" key="4">
    <source>
        <dbReference type="EMBL" id="CDM05804.1"/>
    </source>
</evidence>
<organism evidence="4 5">
    <name type="scientific">Bacteroides xylanisolvens SD CC 1b</name>
    <dbReference type="NCBI Taxonomy" id="702447"/>
    <lineage>
        <taxon>Bacteria</taxon>
        <taxon>Pseudomonadati</taxon>
        <taxon>Bacteroidota</taxon>
        <taxon>Bacteroidia</taxon>
        <taxon>Bacteroidales</taxon>
        <taxon>Bacteroidaceae</taxon>
        <taxon>Bacteroides</taxon>
    </lineage>
</organism>
<reference evidence="4 5" key="1">
    <citation type="submission" date="2013-12" db="EMBL/GenBank/DDBJ databases">
        <title>Improved hybrid genome assemblies of Bacteroides xylanisolvens SD CC 1b and Bacteroides xylanisolvens SD CC 2a using Illumina and 454 Sequencing.</title>
        <authorList>
            <person name="Ramaraj T."/>
            <person name="Sundararajan A."/>
            <person name="Mudge J."/>
            <person name="Schilkey F.D."/>
            <person name="Delvecchio V."/>
            <person name="Donlon M."/>
            <person name="Ziemer C."/>
        </authorList>
    </citation>
    <scope>NUCLEOTIDE SEQUENCE [LARGE SCALE GENOMIC DNA]</scope>
</reference>
<accession>D4VGR8</accession>
<gene>
    <name evidence="4" type="ORF">BN890_33970</name>
</gene>
<dbReference type="AlphaFoldDB" id="D4VGR8"/>
<feature type="region of interest" description="Disordered" evidence="2">
    <location>
        <begin position="132"/>
        <end position="171"/>
    </location>
</feature>
<proteinExistence type="predicted"/>
<name>D4VGR8_9BACE</name>
<dbReference type="Proteomes" id="UP000019380">
    <property type="component" value="Unassembled WGS sequence"/>
</dbReference>
<evidence type="ECO:0000313" key="5">
    <source>
        <dbReference type="Proteomes" id="UP000019380"/>
    </source>
</evidence>
<protein>
    <recommendedName>
        <fullName evidence="3">HU domain-containing protein</fullName>
    </recommendedName>
</protein>
<dbReference type="GO" id="GO:0003677">
    <property type="term" value="F:DNA binding"/>
    <property type="evidence" value="ECO:0007669"/>
    <property type="project" value="UniProtKB-KW"/>
</dbReference>
<feature type="compositionally biased region" description="Polar residues" evidence="2">
    <location>
        <begin position="132"/>
        <end position="144"/>
    </location>
</feature>
<dbReference type="SUPFAM" id="SSF47729">
    <property type="entry name" value="IHF-like DNA-binding proteins"/>
    <property type="match status" value="1"/>
</dbReference>
<evidence type="ECO:0000256" key="2">
    <source>
        <dbReference type="SAM" id="MobiDB-lite"/>
    </source>
</evidence>
<keyword evidence="1" id="KW-0238">DNA-binding</keyword>
<evidence type="ECO:0000259" key="3">
    <source>
        <dbReference type="Pfam" id="PF18291"/>
    </source>
</evidence>
<evidence type="ECO:0000256" key="1">
    <source>
        <dbReference type="ARBA" id="ARBA00023125"/>
    </source>
</evidence>
<dbReference type="Pfam" id="PF18291">
    <property type="entry name" value="HU-HIG"/>
    <property type="match status" value="1"/>
</dbReference>
<comment type="caution">
    <text evidence="4">The sequence shown here is derived from an EMBL/GenBank/DDBJ whole genome shotgun (WGS) entry which is preliminary data.</text>
</comment>
<feature type="domain" description="HU" evidence="3">
    <location>
        <begin position="11"/>
        <end position="111"/>
    </location>
</feature>